<accession>A3ZN16</accession>
<comment type="subcellular location">
    <subcellularLocation>
        <location evidence="1">Cytoplasm</location>
    </subcellularLocation>
</comment>
<dbReference type="RefSeq" id="WP_002650187.1">
    <property type="nucleotide sequence ID" value="NZ_AANZ01000002.1"/>
</dbReference>
<dbReference type="InterPro" id="IPR041552">
    <property type="entry name" value="UvrA_DNA-bd"/>
</dbReference>
<keyword evidence="3" id="KW-0479">Metal-binding</keyword>
<name>A3ZN16_9BACT</name>
<evidence type="ECO:0000256" key="16">
    <source>
        <dbReference type="ARBA" id="ARBA00042156"/>
    </source>
</evidence>
<dbReference type="InterPro" id="IPR017871">
    <property type="entry name" value="ABC_transporter-like_CS"/>
</dbReference>
<sequence length="959" mass="105533">MVHREENTLPETPSDFIRIRGARVHNLKNVDLDIPRNQLIVFTGPSGSGKSSLALDTLFAEGQRQYIESLSVYARQFLDQMERPDVDLIEGLQPTICIDQRAGSQNPRSTVATVTEIYDYLRLLMARLGQPHCWKCDVPISQQTPEQIQDRLLSLPEQTKLMILAPMVRGRKGAHREEIDKIRKSGLLGARVDEEVFEIDQIPELNPKKAHSIDAVVDRIIVREGLRARMGESVMMALKLGEGRMLACYLDDKAIDAKHPKGTWRDEVYNTELACPNCGLSFIDIEPRTFSFNSPYGACPVCEGLGSKEEFDIELVAPDMTQSLETEAIVVWKALTAATQKKHHAAAVEFLQKHKIEPAAPLAEIPEKTLRQLFHGDDKKFLGILVMLEKEFVTTTRKARLDQLAAYRAEVICSACKGSRLRMEATAVLIGDKAVHEITAMNVAEAREFFQQLEFPEYELPVAEPIVREIIKRLEFLEKVGAEYLTLNRAADTLSGGELQRVRLATGIGSGLVGVCYILDEPSIGLHPRDNERLISSLTDLRDQGNSVLVVEHDEAMMRMADRVIDIGPGAGGDGGRVMADGTPADVEANEESITGRYLSGKSRIELPEKRRRIAKTRSITIEGVTTNNLKDVSVLVPLGAFVCVTGVSGSGKSSLINETFAPALLKRLNTPTAKPGPHKSLRGASNVDKVIPIDQSPIGRTPRSNPATYTGVFDEIRKVYAGTRQAKQYGYKASRFSFNVQGGRCEACQGQGLQKIEMNFLPDLFVTCATCRGARFNRQTLRVRYKDKSIAEVLDMAIRDAVSFFENIPMIHRTLASLDDVGLGYLSLGQPSTTLSGGEAQRIKLATELARVDTGSTLYLLDEPTTGLHFEDIRRLLDVLNRLVDKGNTVVVIEHNLDVIKCADWIIDLGPEGGSGGGRIIAAGSPEDVAAVAASYTGQFLKPLLNGRVALAESESPS</sequence>
<feature type="domain" description="ABC transporter" evidence="17">
    <location>
        <begin position="615"/>
        <end position="943"/>
    </location>
</feature>
<evidence type="ECO:0000256" key="9">
    <source>
        <dbReference type="ARBA" id="ARBA00022833"/>
    </source>
</evidence>
<keyword evidence="9" id="KW-0862">Zinc</keyword>
<comment type="caution">
    <text evidence="18">The sequence shown here is derived from an EMBL/GenBank/DDBJ whole genome shotgun (WGS) entry which is preliminary data.</text>
</comment>
<keyword evidence="7" id="KW-0228">DNA excision</keyword>
<evidence type="ECO:0000256" key="2">
    <source>
        <dbReference type="ARBA" id="ARBA00022490"/>
    </source>
</evidence>
<dbReference type="SUPFAM" id="SSF52540">
    <property type="entry name" value="P-loop containing nucleoside triphosphate hydrolases"/>
    <property type="match status" value="2"/>
</dbReference>
<dbReference type="GO" id="GO:0005737">
    <property type="term" value="C:cytoplasm"/>
    <property type="evidence" value="ECO:0007669"/>
    <property type="project" value="UniProtKB-SubCell"/>
</dbReference>
<keyword evidence="4" id="KW-0677">Repeat</keyword>
<keyword evidence="10" id="KW-0067">ATP-binding</keyword>
<evidence type="ECO:0000256" key="5">
    <source>
        <dbReference type="ARBA" id="ARBA00022741"/>
    </source>
</evidence>
<evidence type="ECO:0000256" key="3">
    <source>
        <dbReference type="ARBA" id="ARBA00022723"/>
    </source>
</evidence>
<dbReference type="Proteomes" id="UP000004358">
    <property type="component" value="Unassembled WGS sequence"/>
</dbReference>
<evidence type="ECO:0000256" key="15">
    <source>
        <dbReference type="ARBA" id="ARBA00039316"/>
    </source>
</evidence>
<gene>
    <name evidence="18" type="ORF">DSM3645_01485</name>
</gene>
<evidence type="ECO:0000256" key="11">
    <source>
        <dbReference type="ARBA" id="ARBA00022881"/>
    </source>
</evidence>
<dbReference type="GO" id="GO:0008270">
    <property type="term" value="F:zinc ion binding"/>
    <property type="evidence" value="ECO:0007669"/>
    <property type="project" value="UniProtKB-KW"/>
</dbReference>
<dbReference type="GO" id="GO:0016887">
    <property type="term" value="F:ATP hydrolysis activity"/>
    <property type="evidence" value="ECO:0007669"/>
    <property type="project" value="InterPro"/>
</dbReference>
<keyword evidence="12" id="KW-0238">DNA-binding</keyword>
<dbReference type="STRING" id="314230.DSM3645_01485"/>
<evidence type="ECO:0000256" key="6">
    <source>
        <dbReference type="ARBA" id="ARBA00022763"/>
    </source>
</evidence>
<dbReference type="EMBL" id="AANZ01000002">
    <property type="protein sequence ID" value="EAQ82345.1"/>
    <property type="molecule type" value="Genomic_DNA"/>
</dbReference>
<organism evidence="18 19">
    <name type="scientific">Blastopirellula marina DSM 3645</name>
    <dbReference type="NCBI Taxonomy" id="314230"/>
    <lineage>
        <taxon>Bacteria</taxon>
        <taxon>Pseudomonadati</taxon>
        <taxon>Planctomycetota</taxon>
        <taxon>Planctomycetia</taxon>
        <taxon>Pirellulales</taxon>
        <taxon>Pirellulaceae</taxon>
        <taxon>Blastopirellula</taxon>
    </lineage>
</organism>
<evidence type="ECO:0000256" key="12">
    <source>
        <dbReference type="ARBA" id="ARBA00023125"/>
    </source>
</evidence>
<reference evidence="18 19" key="1">
    <citation type="submission" date="2006-02" db="EMBL/GenBank/DDBJ databases">
        <authorList>
            <person name="Amann R."/>
            <person name="Ferriera S."/>
            <person name="Johnson J."/>
            <person name="Kravitz S."/>
            <person name="Halpern A."/>
            <person name="Remington K."/>
            <person name="Beeson K."/>
            <person name="Tran B."/>
            <person name="Rogers Y.-H."/>
            <person name="Friedman R."/>
            <person name="Venter J.C."/>
        </authorList>
    </citation>
    <scope>NUCLEOTIDE SEQUENCE [LARGE SCALE GENOMIC DNA]</scope>
    <source>
        <strain evidence="18 19">DSM 3645</strain>
    </source>
</reference>
<dbReference type="GO" id="GO:0006289">
    <property type="term" value="P:nucleotide-excision repair"/>
    <property type="evidence" value="ECO:0007669"/>
    <property type="project" value="InterPro"/>
</dbReference>
<dbReference type="GO" id="GO:0005524">
    <property type="term" value="F:ATP binding"/>
    <property type="evidence" value="ECO:0007669"/>
    <property type="project" value="UniProtKB-KW"/>
</dbReference>
<dbReference type="NCBIfam" id="TIGR00630">
    <property type="entry name" value="uvra"/>
    <property type="match status" value="1"/>
</dbReference>
<evidence type="ECO:0000313" key="18">
    <source>
        <dbReference type="EMBL" id="EAQ82345.1"/>
    </source>
</evidence>
<evidence type="ECO:0000259" key="17">
    <source>
        <dbReference type="PROSITE" id="PS50893"/>
    </source>
</evidence>
<keyword evidence="13" id="KW-0234">DNA repair</keyword>
<dbReference type="Gene3D" id="3.40.50.300">
    <property type="entry name" value="P-loop containing nucleotide triphosphate hydrolases"/>
    <property type="match status" value="3"/>
</dbReference>
<evidence type="ECO:0000256" key="7">
    <source>
        <dbReference type="ARBA" id="ARBA00022769"/>
    </source>
</evidence>
<dbReference type="PROSITE" id="PS50893">
    <property type="entry name" value="ABC_TRANSPORTER_2"/>
    <property type="match status" value="1"/>
</dbReference>
<evidence type="ECO:0000256" key="4">
    <source>
        <dbReference type="ARBA" id="ARBA00022737"/>
    </source>
</evidence>
<proteinExistence type="inferred from homology"/>
<evidence type="ECO:0000256" key="8">
    <source>
        <dbReference type="ARBA" id="ARBA00022771"/>
    </source>
</evidence>
<keyword evidence="8" id="KW-0863">Zinc-finger</keyword>
<dbReference type="PANTHER" id="PTHR43152:SF3">
    <property type="entry name" value="UVRABC SYSTEM PROTEIN A"/>
    <property type="match status" value="1"/>
</dbReference>
<dbReference type="GO" id="GO:0003677">
    <property type="term" value="F:DNA binding"/>
    <property type="evidence" value="ECO:0007669"/>
    <property type="project" value="UniProtKB-KW"/>
</dbReference>
<keyword evidence="11" id="KW-0267">Excision nuclease</keyword>
<dbReference type="AlphaFoldDB" id="A3ZN16"/>
<evidence type="ECO:0000256" key="14">
    <source>
        <dbReference type="ARBA" id="ARBA00038000"/>
    </source>
</evidence>
<dbReference type="InterPro" id="IPR003439">
    <property type="entry name" value="ABC_transporter-like_ATP-bd"/>
</dbReference>
<keyword evidence="6" id="KW-0227">DNA damage</keyword>
<dbReference type="InterPro" id="IPR041102">
    <property type="entry name" value="UvrA_inter"/>
</dbReference>
<keyword evidence="5" id="KW-0547">Nucleotide-binding</keyword>
<evidence type="ECO:0000256" key="10">
    <source>
        <dbReference type="ARBA" id="ARBA00022840"/>
    </source>
</evidence>
<protein>
    <recommendedName>
        <fullName evidence="15">UvrABC system protein A</fullName>
    </recommendedName>
    <alternativeName>
        <fullName evidence="16">Excinuclease ABC subunit A</fullName>
    </alternativeName>
</protein>
<dbReference type="Pfam" id="PF17760">
    <property type="entry name" value="UvrA_inter"/>
    <property type="match status" value="1"/>
</dbReference>
<evidence type="ECO:0000256" key="13">
    <source>
        <dbReference type="ARBA" id="ARBA00023204"/>
    </source>
</evidence>
<evidence type="ECO:0000313" key="19">
    <source>
        <dbReference type="Proteomes" id="UP000004358"/>
    </source>
</evidence>
<dbReference type="HOGENOM" id="CLU_001370_0_2_0"/>
<comment type="similarity">
    <text evidence="14">Belongs to the ABC transporter superfamily. UvrA family.</text>
</comment>
<dbReference type="InterPro" id="IPR004602">
    <property type="entry name" value="UvrA"/>
</dbReference>
<dbReference type="OrthoDB" id="9809851at2"/>
<dbReference type="Gene3D" id="1.20.1580.10">
    <property type="entry name" value="ABC transporter ATPase like domain"/>
    <property type="match status" value="3"/>
</dbReference>
<keyword evidence="2" id="KW-0963">Cytoplasm</keyword>
<dbReference type="PROSITE" id="PS00211">
    <property type="entry name" value="ABC_TRANSPORTER_1"/>
    <property type="match status" value="2"/>
</dbReference>
<dbReference type="PANTHER" id="PTHR43152">
    <property type="entry name" value="UVRABC SYSTEM PROTEIN A"/>
    <property type="match status" value="1"/>
</dbReference>
<dbReference type="GO" id="GO:0004518">
    <property type="term" value="F:nuclease activity"/>
    <property type="evidence" value="ECO:0007669"/>
    <property type="project" value="UniProtKB-KW"/>
</dbReference>
<dbReference type="NCBIfam" id="NF001503">
    <property type="entry name" value="PRK00349.1"/>
    <property type="match status" value="1"/>
</dbReference>
<dbReference type="InterPro" id="IPR027417">
    <property type="entry name" value="P-loop_NTPase"/>
</dbReference>
<dbReference type="Gene3D" id="3.30.190.20">
    <property type="match status" value="1"/>
</dbReference>
<dbReference type="Pfam" id="PF17755">
    <property type="entry name" value="UvrA_DNA-bind"/>
    <property type="match status" value="1"/>
</dbReference>
<dbReference type="CDD" id="cd03271">
    <property type="entry name" value="ABC_UvrA_II"/>
    <property type="match status" value="1"/>
</dbReference>
<evidence type="ECO:0000256" key="1">
    <source>
        <dbReference type="ARBA" id="ARBA00004496"/>
    </source>
</evidence>
<dbReference type="Gene3D" id="1.10.8.280">
    <property type="entry name" value="ABC transporter ATPase domain-like"/>
    <property type="match status" value="1"/>
</dbReference>
<dbReference type="GO" id="GO:0009380">
    <property type="term" value="C:excinuclease repair complex"/>
    <property type="evidence" value="ECO:0007669"/>
    <property type="project" value="InterPro"/>
</dbReference>